<dbReference type="RefSeq" id="WP_120371490.1">
    <property type="nucleotide sequence ID" value="NZ_RAXU01000044.1"/>
</dbReference>
<dbReference type="EMBL" id="RAXU01000044">
    <property type="protein sequence ID" value="RKG29973.1"/>
    <property type="molecule type" value="Genomic_DNA"/>
</dbReference>
<sequence length="565" mass="64160">MANLNFWQTQSPLNPDHNPLITLDFEGFIGEQWYPYNESMASDSPVFALTTHYPVEANGRAIQYIQTQSYFDDYYNRIHISPTTLDLGNVASEQVSTVNLWNAFLTTKTLQLIDGTEEGLNVSGQPNPPFIFAALQERTWNVNIQPDGPSTIDVTLTWQFGLDQAVLHITGTRIVAFSWLIDWTNPVNESLQWLTDILQSQSGYEQRRSLRVAPRITFDADILIYDRERQYFDLAMIGWSGKTFAIPVWPQQQWLKTAHAVGALIIYCDTTNRNFRANRLALLRGQTAFENETVEIESVLADRLILKRPLQQNWSRGTCLSPAVTAQLNDQPQLTKRTDRMMRTHVTLNVTETVDLPEALPTLIYRNYPVLADAPNESNDLTHSYERLLNQLDNKTGLRLQKDNAQAAFSIYQYAWMTSGRVAQANLRSLFYALRGSQKAIWLPTFSDDLTLKAVIVASGQTLDIQWCGYSRFASGQLGRQDIQIILKNGTVLYRRITSATEVDSSTERLAVDQNFPTQINPNDIFRISFMSLCRLSNDTVVFEHINDSDGIAKCSATFRGVREA</sequence>
<gene>
    <name evidence="1" type="ORF">D7V21_16705</name>
</gene>
<organism evidence="1 2">
    <name type="scientific">Acinetobacter guerrae</name>
    <dbReference type="NCBI Taxonomy" id="1843371"/>
    <lineage>
        <taxon>Bacteria</taxon>
        <taxon>Pseudomonadati</taxon>
        <taxon>Pseudomonadota</taxon>
        <taxon>Gammaproteobacteria</taxon>
        <taxon>Moraxellales</taxon>
        <taxon>Moraxellaceae</taxon>
        <taxon>Acinetobacter</taxon>
    </lineage>
</organism>
<evidence type="ECO:0000313" key="2">
    <source>
        <dbReference type="Proteomes" id="UP000269001"/>
    </source>
</evidence>
<reference evidence="1 2" key="1">
    <citation type="submission" date="2018-09" db="EMBL/GenBank/DDBJ databases">
        <title>The draft genome of Acinetobacter spp. strains.</title>
        <authorList>
            <person name="Qin J."/>
            <person name="Feng Y."/>
            <person name="Zong Z."/>
        </authorList>
    </citation>
    <scope>NUCLEOTIDE SEQUENCE [LARGE SCALE GENOMIC DNA]</scope>
    <source>
        <strain evidence="1 2">WCHAc060096</strain>
    </source>
</reference>
<proteinExistence type="predicted"/>
<keyword evidence="2" id="KW-1185">Reference proteome</keyword>
<dbReference type="AlphaFoldDB" id="A0A3A8ENL1"/>
<protein>
    <submittedName>
        <fullName evidence="1">Uncharacterized protein</fullName>
    </submittedName>
</protein>
<dbReference type="Proteomes" id="UP000269001">
    <property type="component" value="Unassembled WGS sequence"/>
</dbReference>
<accession>A0A3A8ENL1</accession>
<name>A0A3A8ENL1_9GAMM</name>
<comment type="caution">
    <text evidence="1">The sequence shown here is derived from an EMBL/GenBank/DDBJ whole genome shotgun (WGS) entry which is preliminary data.</text>
</comment>
<evidence type="ECO:0000313" key="1">
    <source>
        <dbReference type="EMBL" id="RKG29973.1"/>
    </source>
</evidence>